<dbReference type="InterPro" id="IPR010017">
    <property type="entry name" value="CmoB"/>
</dbReference>
<protein>
    <recommendedName>
        <fullName evidence="3">tRNA U34 carboxymethyltransferase</fullName>
        <ecNumber evidence="3">2.5.1.-</ecNumber>
    </recommendedName>
</protein>
<dbReference type="GO" id="GO:0002098">
    <property type="term" value="P:tRNA wobble uridine modification"/>
    <property type="evidence" value="ECO:0007669"/>
    <property type="project" value="InterPro"/>
</dbReference>
<comment type="subunit">
    <text evidence="3">Homotetramer.</text>
</comment>
<sequence length="320" mass="36320">MDYSALKDLITETKLEPLTGFTETDYLDQLKYGDFPRWRELLGKFPAVNITSVQLGDIVKFGANNDLDPEKHAVIKSLLQEMIPWRKGPFNVCGIPIDSEWLSNLKWARLTEALPSLEGKKILDIGCGNAYYGFRMLDQKPEFVIGIDPHLAYVAQFWALKHFAPNLPIYALPCGLEQFPRSLHGFDVVFSMGIIYHRRSPIDHLQQCKQCLKPGGELVLETLYVDGPAGYSLTPQKKYARMSNIWFIPSIGTLENWLTRCGFKNVRIINKSITTTKEQRKTEWMPFESLKDAIDIVDTSKTIEGLPAPKRVVIIAKSPS</sequence>
<feature type="binding site" evidence="3">
    <location>
        <position position="87"/>
    </location>
    <ligand>
        <name>carboxy-S-adenosyl-L-methionine</name>
        <dbReference type="ChEBI" id="CHEBI:134278"/>
    </ligand>
</feature>
<dbReference type="HAMAP" id="MF_01590">
    <property type="entry name" value="tRNA_carboxymethyltr_CmoB"/>
    <property type="match status" value="1"/>
</dbReference>
<comment type="similarity">
    <text evidence="3">Belongs to the class I-like SAM-binding methyltransferase superfamily. CmoB family.</text>
</comment>
<evidence type="ECO:0000256" key="2">
    <source>
        <dbReference type="ARBA" id="ARBA00022694"/>
    </source>
</evidence>
<dbReference type="Proteomes" id="UP000219329">
    <property type="component" value="Unassembled WGS sequence"/>
</dbReference>
<dbReference type="EC" id="2.5.1.-" evidence="3"/>
<feature type="binding site" evidence="3">
    <location>
        <begin position="176"/>
        <end position="177"/>
    </location>
    <ligand>
        <name>carboxy-S-adenosyl-L-methionine</name>
        <dbReference type="ChEBI" id="CHEBI:134278"/>
    </ligand>
</feature>
<dbReference type="Gene3D" id="3.40.50.150">
    <property type="entry name" value="Vaccinia Virus protein VP39"/>
    <property type="match status" value="1"/>
</dbReference>
<feature type="binding site" evidence="3">
    <location>
        <position position="106"/>
    </location>
    <ligand>
        <name>carboxy-S-adenosyl-L-methionine</name>
        <dbReference type="ChEBI" id="CHEBI:134278"/>
    </ligand>
</feature>
<keyword evidence="2 3" id="KW-0819">tRNA processing</keyword>
<dbReference type="InterPro" id="IPR027555">
    <property type="entry name" value="Mo5U34_MeTrfas-like"/>
</dbReference>
<name>A0A2A5WDF7_9GAMM</name>
<dbReference type="EMBL" id="NTJZ01000003">
    <property type="protein sequence ID" value="PDH34530.1"/>
    <property type="molecule type" value="Genomic_DNA"/>
</dbReference>
<keyword evidence="1 3" id="KW-0808">Transferase</keyword>
<evidence type="ECO:0000256" key="3">
    <source>
        <dbReference type="HAMAP-Rule" id="MF_01590"/>
    </source>
</evidence>
<dbReference type="SUPFAM" id="SSF53335">
    <property type="entry name" value="S-adenosyl-L-methionine-dependent methyltransferases"/>
    <property type="match status" value="1"/>
</dbReference>
<proteinExistence type="inferred from homology"/>
<evidence type="ECO:0000313" key="4">
    <source>
        <dbReference type="EMBL" id="PDH34530.1"/>
    </source>
</evidence>
<dbReference type="GO" id="GO:0016765">
    <property type="term" value="F:transferase activity, transferring alkyl or aryl (other than methyl) groups"/>
    <property type="evidence" value="ECO:0007669"/>
    <property type="project" value="UniProtKB-UniRule"/>
</dbReference>
<dbReference type="PANTHER" id="PTHR43861">
    <property type="entry name" value="TRANS-ACONITATE 2-METHYLTRANSFERASE-RELATED"/>
    <property type="match status" value="1"/>
</dbReference>
<dbReference type="Pfam" id="PF08003">
    <property type="entry name" value="Methyltransf_9"/>
    <property type="match status" value="1"/>
</dbReference>
<comment type="function">
    <text evidence="3">Catalyzes carboxymethyl transfer from carboxy-S-adenosyl-L-methionine (Cx-SAM) to 5-hydroxyuridine (ho5U) to form 5-carboxymethoxyuridine (cmo5U) at position 34 in tRNAs.</text>
</comment>
<comment type="caution">
    <text evidence="4">The sequence shown here is derived from an EMBL/GenBank/DDBJ whole genome shotgun (WGS) entry which is preliminary data.</text>
</comment>
<dbReference type="AlphaFoldDB" id="A0A2A5WDF7"/>
<feature type="binding site" evidence="3">
    <location>
        <position position="196"/>
    </location>
    <ligand>
        <name>carboxy-S-adenosyl-L-methionine</name>
        <dbReference type="ChEBI" id="CHEBI:134278"/>
    </ligand>
</feature>
<feature type="binding site" evidence="3">
    <location>
        <position position="101"/>
    </location>
    <ligand>
        <name>carboxy-S-adenosyl-L-methionine</name>
        <dbReference type="ChEBI" id="CHEBI:134278"/>
    </ligand>
</feature>
<organism evidence="4 5">
    <name type="scientific">OM182 bacterium MED-G28</name>
    <dbReference type="NCBI Taxonomy" id="1986256"/>
    <lineage>
        <taxon>Bacteria</taxon>
        <taxon>Pseudomonadati</taxon>
        <taxon>Pseudomonadota</taxon>
        <taxon>Gammaproteobacteria</taxon>
        <taxon>OMG group</taxon>
        <taxon>OM182 clade</taxon>
    </lineage>
</organism>
<feature type="binding site" evidence="3">
    <location>
        <position position="126"/>
    </location>
    <ligand>
        <name>carboxy-S-adenosyl-L-methionine</name>
        <dbReference type="ChEBI" id="CHEBI:134278"/>
    </ligand>
</feature>
<dbReference type="CDD" id="cd02440">
    <property type="entry name" value="AdoMet_MTases"/>
    <property type="match status" value="1"/>
</dbReference>
<accession>A0A2A5WDF7</accession>
<gene>
    <name evidence="3 4" type="primary">cmoB</name>
    <name evidence="4" type="ORF">CNF02_04000</name>
</gene>
<feature type="binding site" evidence="3">
    <location>
        <position position="192"/>
    </location>
    <ligand>
        <name>carboxy-S-adenosyl-L-methionine</name>
        <dbReference type="ChEBI" id="CHEBI:134278"/>
    </ligand>
</feature>
<dbReference type="NCBIfam" id="NF011650">
    <property type="entry name" value="PRK15068.1"/>
    <property type="match status" value="1"/>
</dbReference>
<dbReference type="NCBIfam" id="TIGR00452">
    <property type="entry name" value="tRNA 5-methoxyuridine(34)/uridine 5-oxyacetic acid(34) synthase CmoB"/>
    <property type="match status" value="1"/>
</dbReference>
<evidence type="ECO:0000313" key="5">
    <source>
        <dbReference type="Proteomes" id="UP000219329"/>
    </source>
</evidence>
<feature type="binding site" evidence="3">
    <location>
        <position position="311"/>
    </location>
    <ligand>
        <name>carboxy-S-adenosyl-L-methionine</name>
        <dbReference type="ChEBI" id="CHEBI:134278"/>
    </ligand>
</feature>
<comment type="caution">
    <text evidence="3">Lacks conserved residue(s) required for the propagation of feature annotation.</text>
</comment>
<comment type="catalytic activity">
    <reaction evidence="3">
        <text>carboxy-S-adenosyl-L-methionine + 5-hydroxyuridine(34) in tRNA = 5-carboxymethoxyuridine(34) in tRNA + S-adenosyl-L-homocysteine + H(+)</text>
        <dbReference type="Rhea" id="RHEA:52848"/>
        <dbReference type="Rhea" id="RHEA-COMP:13381"/>
        <dbReference type="Rhea" id="RHEA-COMP:13383"/>
        <dbReference type="ChEBI" id="CHEBI:15378"/>
        <dbReference type="ChEBI" id="CHEBI:57856"/>
        <dbReference type="ChEBI" id="CHEBI:134278"/>
        <dbReference type="ChEBI" id="CHEBI:136877"/>
        <dbReference type="ChEBI" id="CHEBI:136879"/>
    </reaction>
</comment>
<dbReference type="InterPro" id="IPR029063">
    <property type="entry name" value="SAM-dependent_MTases_sf"/>
</dbReference>
<reference evidence="4 5" key="1">
    <citation type="submission" date="2017-08" db="EMBL/GenBank/DDBJ databases">
        <title>Fine stratification of microbial communities through a metagenomic profile of the photic zone.</title>
        <authorList>
            <person name="Haro-Moreno J.M."/>
            <person name="Lopez-Perez M."/>
            <person name="De La Torre J."/>
            <person name="Picazo A."/>
            <person name="Camacho A."/>
            <person name="Rodriguez-Valera F."/>
        </authorList>
    </citation>
    <scope>NUCLEOTIDE SEQUENCE [LARGE SCALE GENOMIC DNA]</scope>
    <source>
        <strain evidence="4">MED-G28</strain>
    </source>
</reference>
<evidence type="ECO:0000256" key="1">
    <source>
        <dbReference type="ARBA" id="ARBA00022679"/>
    </source>
</evidence>